<sequence>MYAMCIEFQLTTVLSGIASNTPLASSTSLHFP</sequence>
<dbReference type="AlphaFoldDB" id="A0A0A9GTU6"/>
<proteinExistence type="predicted"/>
<dbReference type="EMBL" id="GBRH01169929">
    <property type="protein sequence ID" value="JAE27967.1"/>
    <property type="molecule type" value="Transcribed_RNA"/>
</dbReference>
<evidence type="ECO:0000313" key="1">
    <source>
        <dbReference type="EMBL" id="JAE27967.1"/>
    </source>
</evidence>
<name>A0A0A9GTU6_ARUDO</name>
<protein>
    <submittedName>
        <fullName evidence="1">Uncharacterized protein</fullName>
    </submittedName>
</protein>
<reference evidence="1" key="2">
    <citation type="journal article" date="2015" name="Data Brief">
        <title>Shoot transcriptome of the giant reed, Arundo donax.</title>
        <authorList>
            <person name="Barrero R.A."/>
            <person name="Guerrero F.D."/>
            <person name="Moolhuijzen P."/>
            <person name="Goolsby J.A."/>
            <person name="Tidwell J."/>
            <person name="Bellgard S.E."/>
            <person name="Bellgard M.I."/>
        </authorList>
    </citation>
    <scope>NUCLEOTIDE SEQUENCE</scope>
    <source>
        <tissue evidence="1">Shoot tissue taken approximately 20 cm above the soil surface</tissue>
    </source>
</reference>
<reference evidence="1" key="1">
    <citation type="submission" date="2014-09" db="EMBL/GenBank/DDBJ databases">
        <authorList>
            <person name="Magalhaes I.L.F."/>
            <person name="Oliveira U."/>
            <person name="Santos F.R."/>
            <person name="Vidigal T.H.D.A."/>
            <person name="Brescovit A.D."/>
            <person name="Santos A.J."/>
        </authorList>
    </citation>
    <scope>NUCLEOTIDE SEQUENCE</scope>
    <source>
        <tissue evidence="1">Shoot tissue taken approximately 20 cm above the soil surface</tissue>
    </source>
</reference>
<accession>A0A0A9GTU6</accession>
<organism evidence="1">
    <name type="scientific">Arundo donax</name>
    <name type="common">Giant reed</name>
    <name type="synonym">Donax arundinaceus</name>
    <dbReference type="NCBI Taxonomy" id="35708"/>
    <lineage>
        <taxon>Eukaryota</taxon>
        <taxon>Viridiplantae</taxon>
        <taxon>Streptophyta</taxon>
        <taxon>Embryophyta</taxon>
        <taxon>Tracheophyta</taxon>
        <taxon>Spermatophyta</taxon>
        <taxon>Magnoliopsida</taxon>
        <taxon>Liliopsida</taxon>
        <taxon>Poales</taxon>
        <taxon>Poaceae</taxon>
        <taxon>PACMAD clade</taxon>
        <taxon>Arundinoideae</taxon>
        <taxon>Arundineae</taxon>
        <taxon>Arundo</taxon>
    </lineage>
</organism>